<evidence type="ECO:0000313" key="2">
    <source>
        <dbReference type="EMBL" id="MEO1771051.1"/>
    </source>
</evidence>
<accession>A0ABV0ER05</accession>
<dbReference type="Proteomes" id="UP000664357">
    <property type="component" value="Unassembled WGS sequence"/>
</dbReference>
<keyword evidence="1" id="KW-0472">Membrane</keyword>
<keyword evidence="1" id="KW-0812">Transmembrane</keyword>
<dbReference type="RefSeq" id="WP_207703419.1">
    <property type="nucleotide sequence ID" value="NZ_JAFREL020000002.1"/>
</dbReference>
<keyword evidence="3" id="KW-1185">Reference proteome</keyword>
<evidence type="ECO:0000256" key="1">
    <source>
        <dbReference type="SAM" id="Phobius"/>
    </source>
</evidence>
<keyword evidence="1" id="KW-1133">Transmembrane helix</keyword>
<feature type="transmembrane region" description="Helical" evidence="1">
    <location>
        <begin position="51"/>
        <end position="71"/>
    </location>
</feature>
<sequence>MSKVPKVNQQNASHLRSKNRRCLQVIFFIFFCTMFYYSATNWLGLTINRNFIEFFSGLFSSLTLVLAVYIVRNQFIMKRYLNQ</sequence>
<reference evidence="2 3" key="2">
    <citation type="submission" date="2024-02" db="EMBL/GenBank/DDBJ databases">
        <title>The Genome Sequence of Enterococcus sp. DIV0159.</title>
        <authorList>
            <person name="Earl A."/>
            <person name="Manson A."/>
            <person name="Gilmore M."/>
            <person name="Sanders J."/>
            <person name="Shea T."/>
            <person name="Howe W."/>
            <person name="Livny J."/>
            <person name="Cuomo C."/>
            <person name="Neafsey D."/>
            <person name="Birren B."/>
        </authorList>
    </citation>
    <scope>NUCLEOTIDE SEQUENCE [LARGE SCALE GENOMIC DNA]</scope>
    <source>
        <strain evidence="2 3">665A</strain>
    </source>
</reference>
<comment type="caution">
    <text evidence="2">The sequence shown here is derived from an EMBL/GenBank/DDBJ whole genome shotgun (WGS) entry which is preliminary data.</text>
</comment>
<name>A0ABV0ER05_9ENTE</name>
<gene>
    <name evidence="2" type="ORF">JZO67_003025</name>
</gene>
<protein>
    <submittedName>
        <fullName evidence="2">Uncharacterized protein</fullName>
    </submittedName>
</protein>
<evidence type="ECO:0000313" key="3">
    <source>
        <dbReference type="Proteomes" id="UP000664357"/>
    </source>
</evidence>
<reference evidence="2 3" key="1">
    <citation type="submission" date="2021-03" db="EMBL/GenBank/DDBJ databases">
        <authorList>
            <person name="Gilmore M.S."/>
            <person name="Schwartzman J."/>
            <person name="Van Tyne D."/>
            <person name="Martin M."/>
            <person name="Earl A.M."/>
            <person name="Manson A.L."/>
            <person name="Straub T."/>
            <person name="Salamzade R."/>
            <person name="Saavedra J."/>
            <person name="Lebreton F."/>
            <person name="Prichula J."/>
            <person name="Schaufler K."/>
            <person name="Gaca A."/>
            <person name="Sgardioli B."/>
            <person name="Wagenaar J."/>
            <person name="Strong T."/>
        </authorList>
    </citation>
    <scope>NUCLEOTIDE SEQUENCE [LARGE SCALE GENOMIC DNA]</scope>
    <source>
        <strain evidence="2 3">665A</strain>
    </source>
</reference>
<dbReference type="EMBL" id="JAFREL020000002">
    <property type="protein sequence ID" value="MEO1771051.1"/>
    <property type="molecule type" value="Genomic_DNA"/>
</dbReference>
<proteinExistence type="predicted"/>
<organism evidence="2 3">
    <name type="scientific">Candidatus Enterococcus ferrettii</name>
    <dbReference type="NCBI Taxonomy" id="2815324"/>
    <lineage>
        <taxon>Bacteria</taxon>
        <taxon>Bacillati</taxon>
        <taxon>Bacillota</taxon>
        <taxon>Bacilli</taxon>
        <taxon>Lactobacillales</taxon>
        <taxon>Enterococcaceae</taxon>
        <taxon>Enterococcus</taxon>
    </lineage>
</organism>
<feature type="transmembrane region" description="Helical" evidence="1">
    <location>
        <begin position="21"/>
        <end position="39"/>
    </location>
</feature>